<organism evidence="2 3">
    <name type="scientific">Tannerella forsythia</name>
    <name type="common">Bacteroides forsythus</name>
    <dbReference type="NCBI Taxonomy" id="28112"/>
    <lineage>
        <taxon>Bacteria</taxon>
        <taxon>Pseudomonadati</taxon>
        <taxon>Bacteroidota</taxon>
        <taxon>Bacteroidia</taxon>
        <taxon>Bacteroidales</taxon>
        <taxon>Tannerellaceae</taxon>
        <taxon>Tannerella</taxon>
    </lineage>
</organism>
<evidence type="ECO:0000256" key="1">
    <source>
        <dbReference type="SAM" id="Phobius"/>
    </source>
</evidence>
<evidence type="ECO:0000313" key="2">
    <source>
        <dbReference type="EMBL" id="RRD72456.1"/>
    </source>
</evidence>
<proteinExistence type="predicted"/>
<sequence>MLNTLRKMNRPIKFFGLTSLQFGLYLLFTMILIVVLVATQINSLLMVAIVALQITLSGFLFRQLVVEHKKGNPDYLTSVSIKSATPFKIVDKNKVFKLIYKS</sequence>
<dbReference type="EMBL" id="RQYN01000050">
    <property type="protein sequence ID" value="RRD72456.1"/>
    <property type="molecule type" value="Genomic_DNA"/>
</dbReference>
<accession>A0A3P1YRL8</accession>
<keyword evidence="1" id="KW-0472">Membrane</keyword>
<protein>
    <recommendedName>
        <fullName evidence="4">DUF4133 domain-containing protein</fullName>
    </recommendedName>
</protein>
<dbReference type="AlphaFoldDB" id="A0A3P1YRL8"/>
<name>A0A3P1YRL8_TANFO</name>
<evidence type="ECO:0000313" key="3">
    <source>
        <dbReference type="Proteomes" id="UP000279860"/>
    </source>
</evidence>
<gene>
    <name evidence="2" type="ORF">EII41_11225</name>
</gene>
<keyword evidence="1" id="KW-1133">Transmembrane helix</keyword>
<evidence type="ECO:0008006" key="4">
    <source>
        <dbReference type="Google" id="ProtNLM"/>
    </source>
</evidence>
<dbReference type="Proteomes" id="UP000279860">
    <property type="component" value="Unassembled WGS sequence"/>
</dbReference>
<reference evidence="2 3" key="1">
    <citation type="submission" date="2018-11" db="EMBL/GenBank/DDBJ databases">
        <title>Genomes From Bacteria Associated with the Canine Oral Cavity: a Test Case for Automated Genome-Based Taxonomic Assignment.</title>
        <authorList>
            <person name="Coil D.A."/>
            <person name="Jospin G."/>
            <person name="Darling A.E."/>
            <person name="Wallis C."/>
            <person name="Davis I.J."/>
            <person name="Harris S."/>
            <person name="Eisen J.A."/>
            <person name="Holcombe L.J."/>
            <person name="O'Flynn C."/>
        </authorList>
    </citation>
    <scope>NUCLEOTIDE SEQUENCE [LARGE SCALE GENOMIC DNA]</scope>
    <source>
        <strain evidence="2 3">OH1426_COT-023</strain>
    </source>
</reference>
<feature type="transmembrane region" description="Helical" evidence="1">
    <location>
        <begin position="44"/>
        <end position="61"/>
    </location>
</feature>
<feature type="transmembrane region" description="Helical" evidence="1">
    <location>
        <begin position="12"/>
        <end position="38"/>
    </location>
</feature>
<comment type="caution">
    <text evidence="2">The sequence shown here is derived from an EMBL/GenBank/DDBJ whole genome shotgun (WGS) entry which is preliminary data.</text>
</comment>
<keyword evidence="1" id="KW-0812">Transmembrane</keyword>